<geneLocation type="plasmid" evidence="1">
    <name>pL289</name>
</geneLocation>
<accession>A0A1W6UGI5</accession>
<dbReference type="AlphaFoldDB" id="A0A1W6UGI5"/>
<proteinExistence type="predicted"/>
<dbReference type="EMBL" id="CP017904">
    <property type="protein sequence ID" value="ARP21801.1"/>
    <property type="molecule type" value="Genomic_DNA"/>
</dbReference>
<keyword evidence="1" id="KW-0614">Plasmid</keyword>
<sequence length="114" mass="12748">MKFDKVQDYSCVDKTELVQLESFNKQFCFVFKQPFVKQFLLLVIVGGQIKTISAWRSNEARIYKSSSAAIANAKKLGIDLVIHLEGKTISQIEGLVESFGQCITPHESLGVSYA</sequence>
<reference evidence="1" key="1">
    <citation type="submission" date="2016-10" db="EMBL/GenBank/DDBJ databases">
        <title>The High Quality Genome of Vibrio alginolyticus K01M1.</title>
        <authorList>
            <person name="Wendling C."/>
            <person name="Chibani C.M."/>
            <person name="Hertel R."/>
            <person name="Sproer C."/>
            <person name="Bunk B."/>
            <person name="Overmann J."/>
            <person name="Roth O."/>
            <person name="Liesegang H."/>
        </authorList>
    </citation>
    <scope>NUCLEOTIDE SEQUENCE</scope>
    <source>
        <strain evidence="1">K05K4</strain>
        <plasmid evidence="1">pL289</plasmid>
    </source>
</reference>
<evidence type="ECO:0000313" key="1">
    <source>
        <dbReference type="EMBL" id="ARP21801.1"/>
    </source>
</evidence>
<protein>
    <submittedName>
        <fullName evidence="1">Uncharacterized protein</fullName>
    </submittedName>
</protein>
<organism evidence="1">
    <name type="scientific">Vibrio alginolyticus</name>
    <dbReference type="NCBI Taxonomy" id="663"/>
    <lineage>
        <taxon>Bacteria</taxon>
        <taxon>Pseudomonadati</taxon>
        <taxon>Pseudomonadota</taxon>
        <taxon>Gammaproteobacteria</taxon>
        <taxon>Vibrionales</taxon>
        <taxon>Vibrionaceae</taxon>
        <taxon>Vibrio</taxon>
    </lineage>
</organism>
<name>A0A1W6UGI5_VIBAL</name>
<gene>
    <name evidence="1" type="ORF">K05K4_50990</name>
</gene>
<dbReference type="RefSeq" id="WP_086048417.1">
    <property type="nucleotide sequence ID" value="NZ_CP017893.1"/>
</dbReference>